<dbReference type="Pfam" id="PF02575">
    <property type="entry name" value="YbaB_DNA_bd"/>
    <property type="match status" value="1"/>
</dbReference>
<proteinExistence type="predicted"/>
<keyword evidence="3" id="KW-1185">Reference proteome</keyword>
<dbReference type="RefSeq" id="WP_005458652.1">
    <property type="nucleotide sequence ID" value="NZ_CM001440.1"/>
</dbReference>
<feature type="region of interest" description="Disordered" evidence="1">
    <location>
        <begin position="115"/>
        <end position="170"/>
    </location>
</feature>
<dbReference type="InterPro" id="IPR036894">
    <property type="entry name" value="YbaB-like_sf"/>
</dbReference>
<evidence type="ECO:0000313" key="2">
    <source>
        <dbReference type="EMBL" id="EHR62710.1"/>
    </source>
</evidence>
<dbReference type="AlphaFoldDB" id="H5XGY3"/>
<organism evidence="2 3">
    <name type="scientific">Saccharomonospora cyanea NA-134</name>
    <dbReference type="NCBI Taxonomy" id="882082"/>
    <lineage>
        <taxon>Bacteria</taxon>
        <taxon>Bacillati</taxon>
        <taxon>Actinomycetota</taxon>
        <taxon>Actinomycetes</taxon>
        <taxon>Pseudonocardiales</taxon>
        <taxon>Pseudonocardiaceae</taxon>
        <taxon>Saccharomonospora</taxon>
    </lineage>
</organism>
<dbReference type="InterPro" id="IPR004401">
    <property type="entry name" value="YbaB/EbfC"/>
</dbReference>
<evidence type="ECO:0000313" key="3">
    <source>
        <dbReference type="Proteomes" id="UP000002791"/>
    </source>
</evidence>
<gene>
    <name evidence="2" type="ORF">SaccyDRAFT_3886</name>
</gene>
<dbReference type="eggNOG" id="COG0718">
    <property type="taxonomic scope" value="Bacteria"/>
</dbReference>
<dbReference type="HOGENOM" id="CLU_120966_0_0_11"/>
<evidence type="ECO:0008006" key="4">
    <source>
        <dbReference type="Google" id="ProtNLM"/>
    </source>
</evidence>
<feature type="compositionally biased region" description="Pro residues" evidence="1">
    <location>
        <begin position="136"/>
        <end position="151"/>
    </location>
</feature>
<evidence type="ECO:0000256" key="1">
    <source>
        <dbReference type="SAM" id="MobiDB-lite"/>
    </source>
</evidence>
<name>H5XGY3_9PSEU</name>
<sequence length="170" mass="18584">MQPNVRSGEDFQHLLDKQVREMQEKAAALKEAFSAAGTTVSSRDGSVTVTVEPNGALSNLQLGHRACELGPARLTTTIMETVREAQRQTARRVSDSFTLVNGDGETAELVRSFLPVEEPTEEEAAQEKFAADMAPEPEPTPPAAPTASPRPTPRRRRPTTSDGEDEMRPW</sequence>
<dbReference type="STRING" id="882082.SaccyDRAFT_3886"/>
<dbReference type="Gene3D" id="3.30.1310.10">
    <property type="entry name" value="Nucleoid-associated protein YbaB-like domain"/>
    <property type="match status" value="1"/>
</dbReference>
<dbReference type="SUPFAM" id="SSF82607">
    <property type="entry name" value="YbaB-like"/>
    <property type="match status" value="1"/>
</dbReference>
<dbReference type="GO" id="GO:0003677">
    <property type="term" value="F:DNA binding"/>
    <property type="evidence" value="ECO:0007669"/>
    <property type="project" value="InterPro"/>
</dbReference>
<accession>H5XGY3</accession>
<reference evidence="2 3" key="1">
    <citation type="submission" date="2011-11" db="EMBL/GenBank/DDBJ databases">
        <title>The Noncontiguous Finished sequence of Saccharomonospora cyanea NA-134.</title>
        <authorList>
            <consortium name="US DOE Joint Genome Institute"/>
            <person name="Lucas S."/>
            <person name="Han J."/>
            <person name="Lapidus A."/>
            <person name="Cheng J.-F."/>
            <person name="Goodwin L."/>
            <person name="Pitluck S."/>
            <person name="Peters L."/>
            <person name="Ovchinnikova G."/>
            <person name="Lu M."/>
            <person name="Detter J.C."/>
            <person name="Han C."/>
            <person name="Tapia R."/>
            <person name="Land M."/>
            <person name="Hauser L."/>
            <person name="Kyrpides N."/>
            <person name="Ivanova N."/>
            <person name="Pagani I."/>
            <person name="Brambilla E.-M."/>
            <person name="Klenk H.-P."/>
            <person name="Woyke T."/>
        </authorList>
    </citation>
    <scope>NUCLEOTIDE SEQUENCE [LARGE SCALE GENOMIC DNA]</scope>
    <source>
        <strain evidence="2 3">NA-134</strain>
    </source>
</reference>
<dbReference type="EMBL" id="CM001440">
    <property type="protein sequence ID" value="EHR62710.1"/>
    <property type="molecule type" value="Genomic_DNA"/>
</dbReference>
<protein>
    <recommendedName>
        <fullName evidence="4">YbaB/EbfC DNA-binding family protein</fullName>
    </recommendedName>
</protein>
<dbReference type="Proteomes" id="UP000002791">
    <property type="component" value="Chromosome"/>
</dbReference>